<protein>
    <submittedName>
        <fullName evidence="1">Uncharacterized protein</fullName>
    </submittedName>
</protein>
<gene>
    <name evidence="1" type="ORF">BJX63DRAFT_390884</name>
</gene>
<evidence type="ECO:0000313" key="2">
    <source>
        <dbReference type="Proteomes" id="UP001610334"/>
    </source>
</evidence>
<reference evidence="1 2" key="1">
    <citation type="submission" date="2024-07" db="EMBL/GenBank/DDBJ databases">
        <title>Section-level genome sequencing and comparative genomics of Aspergillus sections Usti and Cavernicolus.</title>
        <authorList>
            <consortium name="Lawrence Berkeley National Laboratory"/>
            <person name="Nybo J.L."/>
            <person name="Vesth T.C."/>
            <person name="Theobald S."/>
            <person name="Frisvad J.C."/>
            <person name="Larsen T.O."/>
            <person name="Kjaerboelling I."/>
            <person name="Rothschild-Mancinelli K."/>
            <person name="Lyhne E.K."/>
            <person name="Kogle M.E."/>
            <person name="Barry K."/>
            <person name="Clum A."/>
            <person name="Na H."/>
            <person name="Ledsgaard L."/>
            <person name="Lin J."/>
            <person name="Lipzen A."/>
            <person name="Kuo A."/>
            <person name="Riley R."/>
            <person name="Mondo S."/>
            <person name="Labutti K."/>
            <person name="Haridas S."/>
            <person name="Pangalinan J."/>
            <person name="Salamov A.A."/>
            <person name="Simmons B.A."/>
            <person name="Magnuson J.K."/>
            <person name="Chen J."/>
            <person name="Drula E."/>
            <person name="Henrissat B."/>
            <person name="Wiebenga A."/>
            <person name="Lubbers R.J."/>
            <person name="Gomes A.C."/>
            <person name="Makela M.R."/>
            <person name="Stajich J."/>
            <person name="Grigoriev I.V."/>
            <person name="Mortensen U.H."/>
            <person name="De Vries R.P."/>
            <person name="Baker S.E."/>
            <person name="Andersen M.R."/>
        </authorList>
    </citation>
    <scope>NUCLEOTIDE SEQUENCE [LARGE SCALE GENOMIC DNA]</scope>
    <source>
        <strain evidence="1 2">CBS 588.65</strain>
    </source>
</reference>
<accession>A0ABR4HHR5</accession>
<sequence>MLSSAHEHAAERFRQIIAREMFAMNLDEELDALGSMTVSIGNWMKEADCCWAPPPPSKKPKISFVVEIGLSESMPHLALGAHGWLETPTSSVNLVVTIAIRSNHPEIILQQWELPTCRSNVVTRSSPILAHRTAFIKLSRINNTTSVTGESYMNGTTANITQMDLPFNKILNRPPNPPLERDFVISAQELRRFAEEVWGMQELL</sequence>
<dbReference type="EMBL" id="JBFXLT010000030">
    <property type="protein sequence ID" value="KAL2814946.1"/>
    <property type="molecule type" value="Genomic_DNA"/>
</dbReference>
<evidence type="ECO:0000313" key="1">
    <source>
        <dbReference type="EMBL" id="KAL2814946.1"/>
    </source>
</evidence>
<keyword evidence="2" id="KW-1185">Reference proteome</keyword>
<organism evidence="1 2">
    <name type="scientific">Aspergillus granulosus</name>
    <dbReference type="NCBI Taxonomy" id="176169"/>
    <lineage>
        <taxon>Eukaryota</taxon>
        <taxon>Fungi</taxon>
        <taxon>Dikarya</taxon>
        <taxon>Ascomycota</taxon>
        <taxon>Pezizomycotina</taxon>
        <taxon>Eurotiomycetes</taxon>
        <taxon>Eurotiomycetidae</taxon>
        <taxon>Eurotiales</taxon>
        <taxon>Aspergillaceae</taxon>
        <taxon>Aspergillus</taxon>
        <taxon>Aspergillus subgen. Nidulantes</taxon>
    </lineage>
</organism>
<proteinExistence type="predicted"/>
<dbReference type="Proteomes" id="UP001610334">
    <property type="component" value="Unassembled WGS sequence"/>
</dbReference>
<comment type="caution">
    <text evidence="1">The sequence shown here is derived from an EMBL/GenBank/DDBJ whole genome shotgun (WGS) entry which is preliminary data.</text>
</comment>
<name>A0ABR4HHR5_9EURO</name>